<sequence>MIYIYARQSIDKKDSISIETQIEYAKREVFNEEFKIYEDKGYSGKNTNRPAFEQMMKDMDIEEVSKVVVYRLDRVSRSIVDFGDFINSLEEKGISFVSATEKFDTSTPMGRAMLYIVIVFAQLERETIAERVKDNYYARVRKGAWGGGPAAYGFNLVRTVIDGKKATSYQPNEQLANVVKIFELYRQQYTSLADVQRFLVSEGILSAGGVNFDSAKLSSILKNPAYVKADIAIYNFYKSKGAIMANDVEEFDGVHGCILVGKRDGNERKYKDVSEHLLAIGTHDGIIDSQTFLACQTKLASNRQIKNTYKGKYSWLTGLVKCGYCGYSFSVRFGAVKEGRIPYFACSGRYLHKSCDAIQTHRVYDVEAFVENQLVNEAENIRLRNENTENHNQKDQNKKLMLIEEKINNLILSLENASSVTAEYINSRIEALHQEKQDIMKSFTHIPQKQNEIANFSDFDWENLSIEEKNKVARSFIEKVILTKNNVEIVFK</sequence>
<evidence type="ECO:0000313" key="5">
    <source>
        <dbReference type="EMBL" id="SHE59705.1"/>
    </source>
</evidence>
<dbReference type="RefSeq" id="WP_066049390.1">
    <property type="nucleotide sequence ID" value="NZ_CP014223.1"/>
</dbReference>
<dbReference type="KEGG" id="cpro:CPRO_13630"/>
<dbReference type="InterPro" id="IPR011109">
    <property type="entry name" value="DNA_bind_recombinase_dom"/>
</dbReference>
<dbReference type="Pfam" id="PF13408">
    <property type="entry name" value="Zn_ribbon_recom"/>
    <property type="match status" value="1"/>
</dbReference>
<dbReference type="Gene3D" id="3.40.50.1390">
    <property type="entry name" value="Resolvase, N-terminal catalytic domain"/>
    <property type="match status" value="1"/>
</dbReference>
<evidence type="ECO:0000259" key="3">
    <source>
        <dbReference type="PROSITE" id="PS51737"/>
    </source>
</evidence>
<dbReference type="Pfam" id="PF00239">
    <property type="entry name" value="Resolvase"/>
    <property type="match status" value="1"/>
</dbReference>
<dbReference type="InterPro" id="IPR050639">
    <property type="entry name" value="SSR_resolvase"/>
</dbReference>
<gene>
    <name evidence="4" type="primary">hin_2</name>
    <name evidence="4" type="ORF">CPRO_13630</name>
    <name evidence="5" type="ORF">SAMN02745151_01174</name>
</gene>
<protein>
    <submittedName>
        <fullName evidence="4">DNA-invertase hin</fullName>
    </submittedName>
    <submittedName>
        <fullName evidence="5">Site-specific DNA recombinase</fullName>
    </submittedName>
</protein>
<dbReference type="PANTHER" id="PTHR30461:SF23">
    <property type="entry name" value="DNA RECOMBINASE-RELATED"/>
    <property type="match status" value="1"/>
</dbReference>
<dbReference type="GO" id="GO:0000150">
    <property type="term" value="F:DNA strand exchange activity"/>
    <property type="evidence" value="ECO:0007669"/>
    <property type="project" value="InterPro"/>
</dbReference>
<dbReference type="PROSITE" id="PS51737">
    <property type="entry name" value="RECOMBINASE_DNA_BIND"/>
    <property type="match status" value="1"/>
</dbReference>
<dbReference type="Proteomes" id="UP000068026">
    <property type="component" value="Chromosome"/>
</dbReference>
<evidence type="ECO:0000256" key="1">
    <source>
        <dbReference type="SAM" id="Coils"/>
    </source>
</evidence>
<dbReference type="Gene3D" id="3.90.1750.20">
    <property type="entry name" value="Putative Large Serine Recombinase, Chain B, Domain 2"/>
    <property type="match status" value="1"/>
</dbReference>
<dbReference type="OrthoDB" id="9781670at2"/>
<dbReference type="GO" id="GO:0003677">
    <property type="term" value="F:DNA binding"/>
    <property type="evidence" value="ECO:0007669"/>
    <property type="project" value="InterPro"/>
</dbReference>
<dbReference type="PANTHER" id="PTHR30461">
    <property type="entry name" value="DNA-INVERTASE FROM LAMBDOID PROPHAGE"/>
    <property type="match status" value="1"/>
</dbReference>
<organism evidence="5 7">
    <name type="scientific">Anaerotignum propionicum DSM 1682</name>
    <dbReference type="NCBI Taxonomy" id="991789"/>
    <lineage>
        <taxon>Bacteria</taxon>
        <taxon>Bacillati</taxon>
        <taxon>Bacillota</taxon>
        <taxon>Clostridia</taxon>
        <taxon>Lachnospirales</taxon>
        <taxon>Anaerotignaceae</taxon>
        <taxon>Anaerotignum</taxon>
    </lineage>
</organism>
<keyword evidence="6" id="KW-1185">Reference proteome</keyword>
<proteinExistence type="predicted"/>
<evidence type="ECO:0000313" key="4">
    <source>
        <dbReference type="EMBL" id="AMJ40956.1"/>
    </source>
</evidence>
<reference evidence="5" key="3">
    <citation type="submission" date="2016-11" db="EMBL/GenBank/DDBJ databases">
        <authorList>
            <person name="Varghese N."/>
            <person name="Submissions S."/>
        </authorList>
    </citation>
    <scope>NUCLEOTIDE SEQUENCE</scope>
    <source>
        <strain evidence="5">DSM 1682</strain>
    </source>
</reference>
<name>A0A0X1U7N4_ANAPI</name>
<evidence type="ECO:0000313" key="6">
    <source>
        <dbReference type="Proteomes" id="UP000068026"/>
    </source>
</evidence>
<dbReference type="EMBL" id="CP014223">
    <property type="protein sequence ID" value="AMJ40956.1"/>
    <property type="molecule type" value="Genomic_DNA"/>
</dbReference>
<dbReference type="Pfam" id="PF07508">
    <property type="entry name" value="Recombinase"/>
    <property type="match status" value="1"/>
</dbReference>
<dbReference type="AlphaFoldDB" id="A0A0X1U7N4"/>
<dbReference type="InterPro" id="IPR038109">
    <property type="entry name" value="DNA_bind_recomb_sf"/>
</dbReference>
<dbReference type="InterPro" id="IPR036162">
    <property type="entry name" value="Resolvase-like_N_sf"/>
</dbReference>
<dbReference type="SUPFAM" id="SSF53041">
    <property type="entry name" value="Resolvase-like"/>
    <property type="match status" value="1"/>
</dbReference>
<feature type="coiled-coil region" evidence="1">
    <location>
        <begin position="371"/>
        <end position="398"/>
    </location>
</feature>
<dbReference type="EMBL" id="FQUA01000004">
    <property type="protein sequence ID" value="SHE59705.1"/>
    <property type="molecule type" value="Genomic_DNA"/>
</dbReference>
<reference evidence="4 6" key="1">
    <citation type="journal article" date="2016" name="Genome Announc.">
        <title>Complete Genome Sequence of the Amino Acid-Fermenting Clostridium propionicum X2 (DSM 1682).</title>
        <authorList>
            <person name="Poehlein A."/>
            <person name="Schlien K."/>
            <person name="Chowdhury N.P."/>
            <person name="Gottschalk G."/>
            <person name="Buckel W."/>
            <person name="Daniel R."/>
        </authorList>
    </citation>
    <scope>NUCLEOTIDE SEQUENCE [LARGE SCALE GENOMIC DNA]</scope>
    <source>
        <strain evidence="4 6">X2</strain>
    </source>
</reference>
<reference evidence="7" key="4">
    <citation type="submission" date="2016-11" db="EMBL/GenBank/DDBJ databases">
        <authorList>
            <person name="Jaros S."/>
            <person name="Januszkiewicz K."/>
            <person name="Wedrychowicz H."/>
        </authorList>
    </citation>
    <scope>NUCLEOTIDE SEQUENCE [LARGE SCALE GENOMIC DNA]</scope>
    <source>
        <strain evidence="7">DSM 1682</strain>
    </source>
</reference>
<dbReference type="SMART" id="SM00857">
    <property type="entry name" value="Resolvase"/>
    <property type="match status" value="1"/>
</dbReference>
<dbReference type="InterPro" id="IPR006119">
    <property type="entry name" value="Resolv_N"/>
</dbReference>
<dbReference type="PROSITE" id="PS51736">
    <property type="entry name" value="RECOMBINASES_3"/>
    <property type="match status" value="1"/>
</dbReference>
<dbReference type="Proteomes" id="UP000184204">
    <property type="component" value="Unassembled WGS sequence"/>
</dbReference>
<evidence type="ECO:0000313" key="7">
    <source>
        <dbReference type="Proteomes" id="UP000184204"/>
    </source>
</evidence>
<reference evidence="6" key="2">
    <citation type="submission" date="2016-01" db="EMBL/GenBank/DDBJ databases">
        <authorList>
            <person name="Poehlein A."/>
            <person name="Schlien K."/>
            <person name="Gottschalk G."/>
            <person name="Buckel W."/>
            <person name="Daniel R."/>
        </authorList>
    </citation>
    <scope>NUCLEOTIDE SEQUENCE [LARGE SCALE GENOMIC DNA]</scope>
    <source>
        <strain evidence="6">X2</strain>
    </source>
</reference>
<dbReference type="InterPro" id="IPR025827">
    <property type="entry name" value="Zn_ribbon_recom_dom"/>
</dbReference>
<evidence type="ECO:0000259" key="2">
    <source>
        <dbReference type="PROSITE" id="PS51736"/>
    </source>
</evidence>
<dbReference type="CDD" id="cd03768">
    <property type="entry name" value="SR_ResInv"/>
    <property type="match status" value="1"/>
</dbReference>
<accession>A0A0X1U7N4</accession>
<feature type="domain" description="Resolvase/invertase-type recombinase catalytic" evidence="2">
    <location>
        <begin position="1"/>
        <end position="143"/>
    </location>
</feature>
<keyword evidence="1" id="KW-0175">Coiled coil</keyword>
<feature type="domain" description="Recombinase" evidence="3">
    <location>
        <begin position="151"/>
        <end position="305"/>
    </location>
</feature>